<dbReference type="GO" id="GO:0004806">
    <property type="term" value="F:triacylglycerol lipase activity"/>
    <property type="evidence" value="ECO:0007669"/>
    <property type="project" value="InterPro"/>
</dbReference>
<dbReference type="SUPFAM" id="SSF53474">
    <property type="entry name" value="alpha/beta-Hydrolases"/>
    <property type="match status" value="1"/>
</dbReference>
<dbReference type="EMBL" id="QJUI01000010">
    <property type="protein sequence ID" value="TBU79333.1"/>
    <property type="molecule type" value="Genomic_DNA"/>
</dbReference>
<accession>A0A4Q9QKU9</accession>
<dbReference type="InterPro" id="IPR029058">
    <property type="entry name" value="AB_hydrolase_fold"/>
</dbReference>
<proteinExistence type="predicted"/>
<comment type="caution">
    <text evidence="2">The sequence shown here is derived from an EMBL/GenBank/DDBJ whole genome shotgun (WGS) entry which is preliminary data.</text>
</comment>
<organism evidence="2 3">
    <name type="scientific">Phytopseudomonas daroniae</name>
    <dbReference type="NCBI Taxonomy" id="2487519"/>
    <lineage>
        <taxon>Bacteria</taxon>
        <taxon>Pseudomonadati</taxon>
        <taxon>Pseudomonadota</taxon>
        <taxon>Gammaproteobacteria</taxon>
        <taxon>Pseudomonadales</taxon>
        <taxon>Pseudomonadaceae</taxon>
        <taxon>Phytopseudomonas</taxon>
    </lineage>
</organism>
<dbReference type="Pfam" id="PF03583">
    <property type="entry name" value="LIP"/>
    <property type="match status" value="1"/>
</dbReference>
<dbReference type="AlphaFoldDB" id="A0A4Q9QKU9"/>
<feature type="region of interest" description="Disordered" evidence="1">
    <location>
        <begin position="360"/>
        <end position="384"/>
    </location>
</feature>
<dbReference type="PANTHER" id="PTHR34853:SF1">
    <property type="entry name" value="LIPASE 5"/>
    <property type="match status" value="1"/>
</dbReference>
<dbReference type="Proteomes" id="UP000292302">
    <property type="component" value="Unassembled WGS sequence"/>
</dbReference>
<protein>
    <submittedName>
        <fullName evidence="2">Lipase</fullName>
    </submittedName>
</protein>
<evidence type="ECO:0000256" key="1">
    <source>
        <dbReference type="SAM" id="MobiDB-lite"/>
    </source>
</evidence>
<dbReference type="GO" id="GO:0016042">
    <property type="term" value="P:lipid catabolic process"/>
    <property type="evidence" value="ECO:0007669"/>
    <property type="project" value="InterPro"/>
</dbReference>
<dbReference type="PANTHER" id="PTHR34853">
    <property type="match status" value="1"/>
</dbReference>
<sequence length="384" mass="40342">MNLAPFYRWHDEMPAMPGSLLRSETLPVQKQMPAAAQAVRMLYSSMDQRWNSGPIAVSGTLFVPAADSPPEGWPLLAWAHGTLGIADVCAPSWTGLKDRDAAYINRWLEHGFAVVVSDYQGLGGPGPHPYSVWQAEGTSVLDAIRAAQALRPGLLANRVILAGQSQGGGAALGAAILSAAYAPELDIRAAVVTAPNSTFPDGPVAVPVRDSITMFLSFATGGLRADAPLLDDILSAKGRELLKVARQGCTGEIALKARELKVDSFMDLLAISRDALAALRMPTTDMPLAPVSMPLMIATGQADQTITPIRQYAVAAALCAAGNQVTWLNYAGQGHDGVLHGSLQDAFAFVQAHLDGQGAASNCSTLQPPGQPGAKNRTAAFNDD</sequence>
<gene>
    <name evidence="2" type="ORF">DNK06_13060</name>
</gene>
<evidence type="ECO:0000313" key="2">
    <source>
        <dbReference type="EMBL" id="TBU79333.1"/>
    </source>
</evidence>
<reference evidence="2 3" key="1">
    <citation type="submission" date="2018-06" db="EMBL/GenBank/DDBJ databases">
        <title>Three novel Pseudomonas species isolated from symptomatic oak.</title>
        <authorList>
            <person name="Bueno-Gonzalez V."/>
            <person name="Brady C."/>
        </authorList>
    </citation>
    <scope>NUCLEOTIDE SEQUENCE [LARGE SCALE GENOMIC DNA]</scope>
    <source>
        <strain evidence="2 3">P9A</strain>
    </source>
</reference>
<dbReference type="RefSeq" id="WP_131180446.1">
    <property type="nucleotide sequence ID" value="NZ_QJUI01000010.1"/>
</dbReference>
<name>A0A4Q9QKU9_9GAMM</name>
<keyword evidence="3" id="KW-1185">Reference proteome</keyword>
<dbReference type="PIRSF" id="PIRSF029171">
    <property type="entry name" value="Esterase_LipA"/>
    <property type="match status" value="1"/>
</dbReference>
<dbReference type="OrthoDB" id="9955at2"/>
<evidence type="ECO:0000313" key="3">
    <source>
        <dbReference type="Proteomes" id="UP000292302"/>
    </source>
</evidence>
<dbReference type="InterPro" id="IPR005152">
    <property type="entry name" value="Lipase_secreted"/>
</dbReference>
<dbReference type="Gene3D" id="3.40.50.1820">
    <property type="entry name" value="alpha/beta hydrolase"/>
    <property type="match status" value="2"/>
</dbReference>